<protein>
    <submittedName>
        <fullName evidence="1">Uncharacterized protein</fullName>
    </submittedName>
</protein>
<sequence>MEKAREEGRDLFLSRSFSSSVERFEMANRESPLTSALQLKPKADLEHPLTYSLQRNYRQERPNPQTALAVLGFQLATDSSSALSAFFCPDVLVRDLFSCVP</sequence>
<evidence type="ECO:0000313" key="2">
    <source>
        <dbReference type="Proteomes" id="UP001642484"/>
    </source>
</evidence>
<proteinExistence type="predicted"/>
<dbReference type="EMBL" id="CAXAMN010008269">
    <property type="protein sequence ID" value="CAK9024547.1"/>
    <property type="molecule type" value="Genomic_DNA"/>
</dbReference>
<comment type="caution">
    <text evidence="1">The sequence shown here is derived from an EMBL/GenBank/DDBJ whole genome shotgun (WGS) entry which is preliminary data.</text>
</comment>
<gene>
    <name evidence="1" type="ORF">CCMP2556_LOCUS15672</name>
</gene>
<evidence type="ECO:0000313" key="1">
    <source>
        <dbReference type="EMBL" id="CAK9024547.1"/>
    </source>
</evidence>
<reference evidence="1 2" key="1">
    <citation type="submission" date="2024-02" db="EMBL/GenBank/DDBJ databases">
        <authorList>
            <person name="Chen Y."/>
            <person name="Shah S."/>
            <person name="Dougan E. K."/>
            <person name="Thang M."/>
            <person name="Chan C."/>
        </authorList>
    </citation>
    <scope>NUCLEOTIDE SEQUENCE [LARGE SCALE GENOMIC DNA]</scope>
</reference>
<accession>A0ABP0KEQ2</accession>
<name>A0ABP0KEQ2_9DINO</name>
<dbReference type="Proteomes" id="UP001642484">
    <property type="component" value="Unassembled WGS sequence"/>
</dbReference>
<keyword evidence="2" id="KW-1185">Reference proteome</keyword>
<organism evidence="1 2">
    <name type="scientific">Durusdinium trenchii</name>
    <dbReference type="NCBI Taxonomy" id="1381693"/>
    <lineage>
        <taxon>Eukaryota</taxon>
        <taxon>Sar</taxon>
        <taxon>Alveolata</taxon>
        <taxon>Dinophyceae</taxon>
        <taxon>Suessiales</taxon>
        <taxon>Symbiodiniaceae</taxon>
        <taxon>Durusdinium</taxon>
    </lineage>
</organism>